<dbReference type="PROSITE" id="PS50012">
    <property type="entry name" value="RCC1_3"/>
    <property type="match status" value="1"/>
</dbReference>
<evidence type="ECO:0000313" key="4">
    <source>
        <dbReference type="Proteomes" id="UP001146793"/>
    </source>
</evidence>
<gene>
    <name evidence="3" type="ORF">M0812_26383</name>
</gene>
<dbReference type="Proteomes" id="UP001146793">
    <property type="component" value="Unassembled WGS sequence"/>
</dbReference>
<dbReference type="Pfam" id="PF13540">
    <property type="entry name" value="RCC1_2"/>
    <property type="match status" value="1"/>
</dbReference>
<dbReference type="SUPFAM" id="SSF54695">
    <property type="entry name" value="POZ domain"/>
    <property type="match status" value="1"/>
</dbReference>
<dbReference type="SUPFAM" id="SSF50985">
    <property type="entry name" value="RCC1/BLIP-II"/>
    <property type="match status" value="1"/>
</dbReference>
<sequence>MLNTSSLYVAGLKGLNFVKKKNDNLPRWSESSIKKTHTIKKIVCGDYDNFLVWKAPNKLEFYGLGGEKKRKYKLPKNERIKDIASSLHTYQILSESGKVWSLANSNHFKEVPLLDADQSTLEEIRPVTFFEEKKLFVNSLAMGFGSSYYLCNGDQLYASGTNSQGSLGNGVNAGDEPMPVYIQDKVSKIFSGKGSVNFFFTTSQPDLLYGCGENYYYELGVGFGGPPNSPAVVQNFKGSEILDVIYGIDHSYIITKKGQTYFCGCWGFNWSKAKTIFKLVPQLKDKKVVQLSTGNSYALALTDENELYGWGFQESHFPTDEFDDYNTPTKISLPSFFTNYLDLKDMIRIASGSWVIFLYLDFKYTLSQDIALLFESKKFCDCEIGTLGNKIPVHKTLVECRTKLTIDQIQKKLFGQKKSSTNKEQTLIFLKWVYYDEISKKDKEQLEQTFNLLELTYPPSVDKTLEKDIAQLYKDDDSKDFKILVKTENKNNDKVEDKEGNYKEIPVHKFILLARSGLFRSMFVYVNEKDNINKVQDYTNKTIQSLDTLIKYFYTDSIKLKADQDPKLIVNELYDAVEYYQLNDQCNFVNELNKIKMQFDLN</sequence>
<dbReference type="EMBL" id="JANTQA010000063">
    <property type="protein sequence ID" value="KAJ3426814.1"/>
    <property type="molecule type" value="Genomic_DNA"/>
</dbReference>
<comment type="caution">
    <text evidence="3">The sequence shown here is derived from an EMBL/GenBank/DDBJ whole genome shotgun (WGS) entry which is preliminary data.</text>
</comment>
<reference evidence="3" key="1">
    <citation type="submission" date="2022-08" db="EMBL/GenBank/DDBJ databases">
        <title>Novel sulphate-reducing endosymbionts in the free-living metamonad Anaeramoeba.</title>
        <authorList>
            <person name="Jerlstrom-Hultqvist J."/>
            <person name="Cepicka I."/>
            <person name="Gallot-Lavallee L."/>
            <person name="Salas-Leiva D."/>
            <person name="Curtis B.A."/>
            <person name="Zahonova K."/>
            <person name="Pipaliya S."/>
            <person name="Dacks J."/>
            <person name="Roger A.J."/>
        </authorList>
    </citation>
    <scope>NUCLEOTIDE SEQUENCE</scope>
    <source>
        <strain evidence="3">Busselton2</strain>
    </source>
</reference>
<dbReference type="InterPro" id="IPR000408">
    <property type="entry name" value="Reg_chr_condens"/>
</dbReference>
<organism evidence="3 4">
    <name type="scientific">Anaeramoeba flamelloides</name>
    <dbReference type="NCBI Taxonomy" id="1746091"/>
    <lineage>
        <taxon>Eukaryota</taxon>
        <taxon>Metamonada</taxon>
        <taxon>Anaeramoebidae</taxon>
        <taxon>Anaeramoeba</taxon>
    </lineage>
</organism>
<dbReference type="Gene3D" id="2.130.10.30">
    <property type="entry name" value="Regulator of chromosome condensation 1/beta-lactamase-inhibitor protein II"/>
    <property type="match status" value="1"/>
</dbReference>
<dbReference type="Pfam" id="PF00651">
    <property type="entry name" value="BTB"/>
    <property type="match status" value="1"/>
</dbReference>
<dbReference type="AlphaFoldDB" id="A0AAV7YDV3"/>
<evidence type="ECO:0000259" key="2">
    <source>
        <dbReference type="PROSITE" id="PS50097"/>
    </source>
</evidence>
<feature type="domain" description="BTB" evidence="2">
    <location>
        <begin position="479"/>
        <end position="562"/>
    </location>
</feature>
<dbReference type="InterPro" id="IPR009091">
    <property type="entry name" value="RCC1/BLIP-II"/>
</dbReference>
<feature type="repeat" description="RCC1" evidence="1">
    <location>
        <begin position="206"/>
        <end position="257"/>
    </location>
</feature>
<dbReference type="PANTHER" id="PTHR45982:SF1">
    <property type="entry name" value="REGULATOR OF CHROMOSOME CONDENSATION"/>
    <property type="match status" value="1"/>
</dbReference>
<name>A0AAV7YDV3_9EUKA</name>
<proteinExistence type="predicted"/>
<dbReference type="PANTHER" id="PTHR45982">
    <property type="entry name" value="REGULATOR OF CHROMOSOME CONDENSATION"/>
    <property type="match status" value="1"/>
</dbReference>
<dbReference type="InterPro" id="IPR000210">
    <property type="entry name" value="BTB/POZ_dom"/>
</dbReference>
<evidence type="ECO:0000313" key="3">
    <source>
        <dbReference type="EMBL" id="KAJ3426814.1"/>
    </source>
</evidence>
<dbReference type="InterPro" id="IPR011333">
    <property type="entry name" value="SKP1/BTB/POZ_sf"/>
</dbReference>
<dbReference type="Gene3D" id="3.30.710.10">
    <property type="entry name" value="Potassium Channel Kv1.1, Chain A"/>
    <property type="match status" value="2"/>
</dbReference>
<dbReference type="PROSITE" id="PS50097">
    <property type="entry name" value="BTB"/>
    <property type="match status" value="1"/>
</dbReference>
<accession>A0AAV7YDV3</accession>
<evidence type="ECO:0000256" key="1">
    <source>
        <dbReference type="PROSITE-ProRule" id="PRU00235"/>
    </source>
</evidence>
<protein>
    <recommendedName>
        <fullName evidence="2">BTB domain-containing protein</fullName>
    </recommendedName>
</protein>
<dbReference type="CDD" id="cd18186">
    <property type="entry name" value="BTB_POZ_ZBTB_KLHL-like"/>
    <property type="match status" value="1"/>
</dbReference>
<dbReference type="InterPro" id="IPR051553">
    <property type="entry name" value="Ran_GTPase-activating"/>
</dbReference>